<dbReference type="InterPro" id="IPR025293">
    <property type="entry name" value="YfiR/HmsC-like"/>
</dbReference>
<evidence type="ECO:0000313" key="1">
    <source>
        <dbReference type="EMBL" id="OAI08019.1"/>
    </source>
</evidence>
<sequence length="206" mass="22691">MHTHLNASCGVCAVKRVGCRRRAGVVVLLAALLFLPGLTLSQGVTVDNPYKVKAAFLRNFAHYVVWPEYALPAGNAPWCIGILGPDPFGDILETTLRGRTEQGRTFVIVRAATLEELPPCQIVFMTYPDTAKRRAALAVLKQKPILTVSDEPEFLPDGGVIGFEVTDRVRMSINLDQARAVSLAIQTKMLEVSSEILENGEMRRMR</sequence>
<dbReference type="Proteomes" id="UP000078090">
    <property type="component" value="Unassembled WGS sequence"/>
</dbReference>
<accession>A0A177MT55</accession>
<dbReference type="Pfam" id="PF13689">
    <property type="entry name" value="DUF4154"/>
    <property type="match status" value="1"/>
</dbReference>
<gene>
    <name evidence="1" type="ORF">A1332_00100</name>
</gene>
<reference evidence="1 2" key="1">
    <citation type="submission" date="2016-03" db="EMBL/GenBank/DDBJ databases">
        <authorList>
            <person name="Ploux O."/>
        </authorList>
    </citation>
    <scope>NUCLEOTIDE SEQUENCE [LARGE SCALE GENOMIC DNA]</scope>
    <source>
        <strain evidence="1 2">R-45363</strain>
    </source>
</reference>
<dbReference type="EMBL" id="LUUG01000049">
    <property type="protein sequence ID" value="OAI08019.1"/>
    <property type="molecule type" value="Genomic_DNA"/>
</dbReference>
<proteinExistence type="predicted"/>
<organism evidence="1 2">
    <name type="scientific">Methylomonas methanica</name>
    <dbReference type="NCBI Taxonomy" id="421"/>
    <lineage>
        <taxon>Bacteria</taxon>
        <taxon>Pseudomonadati</taxon>
        <taxon>Pseudomonadota</taxon>
        <taxon>Gammaproteobacteria</taxon>
        <taxon>Methylococcales</taxon>
        <taxon>Methylococcaceae</taxon>
        <taxon>Methylomonas</taxon>
    </lineage>
</organism>
<dbReference type="AlphaFoldDB" id="A0A177MT55"/>
<protein>
    <submittedName>
        <fullName evidence="1">Uncharacterized protein</fullName>
    </submittedName>
</protein>
<name>A0A177MT55_METMH</name>
<comment type="caution">
    <text evidence="1">The sequence shown here is derived from an EMBL/GenBank/DDBJ whole genome shotgun (WGS) entry which is preliminary data.</text>
</comment>
<evidence type="ECO:0000313" key="2">
    <source>
        <dbReference type="Proteomes" id="UP000078090"/>
    </source>
</evidence>